<dbReference type="AlphaFoldDB" id="A0AAV4GJK0"/>
<proteinExistence type="predicted"/>
<dbReference type="Proteomes" id="UP000762676">
    <property type="component" value="Unassembled WGS sequence"/>
</dbReference>
<protein>
    <submittedName>
        <fullName evidence="1">Uncharacterized protein</fullName>
    </submittedName>
</protein>
<organism evidence="1 2">
    <name type="scientific">Elysia marginata</name>
    <dbReference type="NCBI Taxonomy" id="1093978"/>
    <lineage>
        <taxon>Eukaryota</taxon>
        <taxon>Metazoa</taxon>
        <taxon>Spiralia</taxon>
        <taxon>Lophotrochozoa</taxon>
        <taxon>Mollusca</taxon>
        <taxon>Gastropoda</taxon>
        <taxon>Heterobranchia</taxon>
        <taxon>Euthyneura</taxon>
        <taxon>Panpulmonata</taxon>
        <taxon>Sacoglossa</taxon>
        <taxon>Placobranchoidea</taxon>
        <taxon>Plakobranchidae</taxon>
        <taxon>Elysia</taxon>
    </lineage>
</organism>
<gene>
    <name evidence="1" type="ORF">ElyMa_006023100</name>
</gene>
<comment type="caution">
    <text evidence="1">The sequence shown here is derived from an EMBL/GenBank/DDBJ whole genome shotgun (WGS) entry which is preliminary data.</text>
</comment>
<name>A0AAV4GJK0_9GAST</name>
<accession>A0AAV4GJK0</accession>
<reference evidence="1 2" key="1">
    <citation type="journal article" date="2021" name="Elife">
        <title>Chloroplast acquisition without the gene transfer in kleptoplastic sea slugs, Plakobranchus ocellatus.</title>
        <authorList>
            <person name="Maeda T."/>
            <person name="Takahashi S."/>
            <person name="Yoshida T."/>
            <person name="Shimamura S."/>
            <person name="Takaki Y."/>
            <person name="Nagai Y."/>
            <person name="Toyoda A."/>
            <person name="Suzuki Y."/>
            <person name="Arimoto A."/>
            <person name="Ishii H."/>
            <person name="Satoh N."/>
            <person name="Nishiyama T."/>
            <person name="Hasebe M."/>
            <person name="Maruyama T."/>
            <person name="Minagawa J."/>
            <person name="Obokata J."/>
            <person name="Shigenobu S."/>
        </authorList>
    </citation>
    <scope>NUCLEOTIDE SEQUENCE [LARGE SCALE GENOMIC DNA]</scope>
</reference>
<dbReference type="EMBL" id="BMAT01012074">
    <property type="protein sequence ID" value="GFR85245.1"/>
    <property type="molecule type" value="Genomic_DNA"/>
</dbReference>
<evidence type="ECO:0000313" key="1">
    <source>
        <dbReference type="EMBL" id="GFR85245.1"/>
    </source>
</evidence>
<keyword evidence="2" id="KW-1185">Reference proteome</keyword>
<evidence type="ECO:0000313" key="2">
    <source>
        <dbReference type="Proteomes" id="UP000762676"/>
    </source>
</evidence>
<sequence>MVQSDQYFCPGQTKCSISYIVYTADTALGLSRAKYPQTMQKNSAQGINRIKAPDKRRNLAQPSTYKLQAGISCSRKSNPFKYGRATHEVGNGDADSLPRFESCLNGGYCTGTFYPLEKDEGKLKTLQLDYRSICSQKPLFLAVSSSSLGDTSCAGAVPNSIISLSMKLPVSGCLTAEGKH</sequence>